<comment type="pathway">
    <text evidence="1 7">Cofactor biosynthesis; riboflavin biosynthesis; riboflavin from 2-hydroxy-3-oxobutyl phosphate and 5-amino-6-(D-ribitylamino)uracil: step 1/2.</text>
</comment>
<dbReference type="PANTHER" id="PTHR21058">
    <property type="entry name" value="6,7-DIMETHYL-8-RIBITYLLUMAZINE SYNTHASE DMRL SYNTHASE LUMAZINE SYNTHASE"/>
    <property type="match status" value="1"/>
</dbReference>
<dbReference type="InterPro" id="IPR002180">
    <property type="entry name" value="LS/RS"/>
</dbReference>
<keyword evidence="4 7" id="KW-0686">Riboflavin biosynthesis</keyword>
<dbReference type="CDD" id="cd09209">
    <property type="entry name" value="Lumazine_synthase-I"/>
    <property type="match status" value="1"/>
</dbReference>
<dbReference type="Proteomes" id="UP000054858">
    <property type="component" value="Unassembled WGS sequence"/>
</dbReference>
<comment type="subunit">
    <text evidence="7">Forms an icosahedral capsid composed of 60 subunits, arranged as a dodecamer of pentamers.</text>
</comment>
<comment type="caution">
    <text evidence="8">The sequence shown here is derived from an EMBL/GenBank/DDBJ whole genome shotgun (WGS) entry which is preliminary data.</text>
</comment>
<evidence type="ECO:0000256" key="1">
    <source>
        <dbReference type="ARBA" id="ARBA00004917"/>
    </source>
</evidence>
<dbReference type="AlphaFoldDB" id="A0A0W0X1A6"/>
<feature type="binding site" evidence="7">
    <location>
        <begin position="58"/>
        <end position="60"/>
    </location>
    <ligand>
        <name>5-amino-6-(D-ribitylamino)uracil</name>
        <dbReference type="ChEBI" id="CHEBI:15934"/>
    </ligand>
</feature>
<dbReference type="EC" id="2.5.1.78" evidence="3 7"/>
<evidence type="ECO:0000256" key="2">
    <source>
        <dbReference type="ARBA" id="ARBA00007424"/>
    </source>
</evidence>
<evidence type="ECO:0000313" key="8">
    <source>
        <dbReference type="EMBL" id="KTD38353.1"/>
    </source>
</evidence>
<dbReference type="UniPathway" id="UPA00275">
    <property type="reaction ID" value="UER00404"/>
</dbReference>
<comment type="catalytic activity">
    <reaction evidence="6 7">
        <text>(2S)-2-hydroxy-3-oxobutyl phosphate + 5-amino-6-(D-ribitylamino)uracil = 6,7-dimethyl-8-(1-D-ribityl)lumazine + phosphate + 2 H2O + H(+)</text>
        <dbReference type="Rhea" id="RHEA:26152"/>
        <dbReference type="ChEBI" id="CHEBI:15377"/>
        <dbReference type="ChEBI" id="CHEBI:15378"/>
        <dbReference type="ChEBI" id="CHEBI:15934"/>
        <dbReference type="ChEBI" id="CHEBI:43474"/>
        <dbReference type="ChEBI" id="CHEBI:58201"/>
        <dbReference type="ChEBI" id="CHEBI:58830"/>
        <dbReference type="EC" id="2.5.1.78"/>
    </reaction>
</comment>
<reference evidence="8 9" key="1">
    <citation type="submission" date="2015-11" db="EMBL/GenBank/DDBJ databases">
        <title>Genomic analysis of 38 Legionella species identifies large and diverse effector repertoires.</title>
        <authorList>
            <person name="Burstein D."/>
            <person name="Amaro F."/>
            <person name="Zusman T."/>
            <person name="Lifshitz Z."/>
            <person name="Cohen O."/>
            <person name="Gilbert J.A."/>
            <person name="Pupko T."/>
            <person name="Shuman H.A."/>
            <person name="Segal G."/>
        </authorList>
    </citation>
    <scope>NUCLEOTIDE SEQUENCE [LARGE SCALE GENOMIC DNA]</scope>
    <source>
        <strain evidence="8 9">Oak Ridge-10</strain>
    </source>
</reference>
<proteinExistence type="inferred from homology"/>
<evidence type="ECO:0000256" key="3">
    <source>
        <dbReference type="ARBA" id="ARBA00012664"/>
    </source>
</evidence>
<dbReference type="Gene3D" id="3.40.50.960">
    <property type="entry name" value="Lumazine/riboflavin synthase"/>
    <property type="match status" value="1"/>
</dbReference>
<feature type="binding site" evidence="7">
    <location>
        <position position="115"/>
    </location>
    <ligand>
        <name>5-amino-6-(D-ribitylamino)uracil</name>
        <dbReference type="ChEBI" id="CHEBI:15934"/>
    </ligand>
</feature>
<dbReference type="NCBIfam" id="TIGR00114">
    <property type="entry name" value="lumazine-synth"/>
    <property type="match status" value="1"/>
</dbReference>
<name>A0A0W0X1A6_9GAMM</name>
<evidence type="ECO:0000313" key="9">
    <source>
        <dbReference type="Proteomes" id="UP000054858"/>
    </source>
</evidence>
<keyword evidence="5 7" id="KW-0808">Transferase</keyword>
<protein>
    <recommendedName>
        <fullName evidence="3 7">6,7-dimethyl-8-ribityllumazine synthase</fullName>
        <shortName evidence="7">DMRL synthase</shortName>
        <shortName evidence="7">LS</shortName>
        <shortName evidence="7">Lumazine synthase</shortName>
        <ecNumber evidence="3 7">2.5.1.78</ecNumber>
    </recommendedName>
</protein>
<feature type="binding site" evidence="7">
    <location>
        <position position="24"/>
    </location>
    <ligand>
        <name>5-amino-6-(D-ribitylamino)uracil</name>
        <dbReference type="ChEBI" id="CHEBI:15934"/>
    </ligand>
</feature>
<evidence type="ECO:0000256" key="4">
    <source>
        <dbReference type="ARBA" id="ARBA00022619"/>
    </source>
</evidence>
<comment type="similarity">
    <text evidence="2 7">Belongs to the DMRL synthase family.</text>
</comment>
<dbReference type="InterPro" id="IPR036467">
    <property type="entry name" value="LS/RS_sf"/>
</dbReference>
<dbReference type="RefSeq" id="WP_051398960.1">
    <property type="nucleotide sequence ID" value="NZ_LCUA01000034.1"/>
</dbReference>
<dbReference type="PATRIC" id="fig|29423.5.peg.1358"/>
<dbReference type="GO" id="GO:0009231">
    <property type="term" value="P:riboflavin biosynthetic process"/>
    <property type="evidence" value="ECO:0007669"/>
    <property type="project" value="UniProtKB-UniRule"/>
</dbReference>
<organism evidence="8 9">
    <name type="scientific">Legionella oakridgensis</name>
    <dbReference type="NCBI Taxonomy" id="29423"/>
    <lineage>
        <taxon>Bacteria</taxon>
        <taxon>Pseudomonadati</taxon>
        <taxon>Pseudomonadota</taxon>
        <taxon>Gammaproteobacteria</taxon>
        <taxon>Legionellales</taxon>
        <taxon>Legionellaceae</taxon>
        <taxon>Legionella</taxon>
    </lineage>
</organism>
<dbReference type="PANTHER" id="PTHR21058:SF0">
    <property type="entry name" value="6,7-DIMETHYL-8-RIBITYLLUMAZINE SYNTHASE"/>
    <property type="match status" value="1"/>
</dbReference>
<feature type="binding site" evidence="7">
    <location>
        <begin position="82"/>
        <end position="84"/>
    </location>
    <ligand>
        <name>5-amino-6-(D-ribitylamino)uracil</name>
        <dbReference type="ChEBI" id="CHEBI:15934"/>
    </ligand>
</feature>
<feature type="active site" description="Proton donor" evidence="7">
    <location>
        <position position="90"/>
    </location>
</feature>
<evidence type="ECO:0000256" key="5">
    <source>
        <dbReference type="ARBA" id="ARBA00022679"/>
    </source>
</evidence>
<gene>
    <name evidence="7 8" type="primary">ribH</name>
    <name evidence="8" type="ORF">Loak_1298</name>
</gene>
<dbReference type="EMBL" id="LNYP01000028">
    <property type="protein sequence ID" value="KTD38353.1"/>
    <property type="molecule type" value="Genomic_DNA"/>
</dbReference>
<evidence type="ECO:0000256" key="7">
    <source>
        <dbReference type="HAMAP-Rule" id="MF_00178"/>
    </source>
</evidence>
<comment type="function">
    <text evidence="7">Catalyzes the formation of 6,7-dimethyl-8-ribityllumazine by condensation of 5-amino-6-(D-ribitylamino)uracil with 3,4-dihydroxy-2-butanone 4-phosphate. This is the penultimate step in the biosynthesis of riboflavin.</text>
</comment>
<dbReference type="HAMAP" id="MF_00178">
    <property type="entry name" value="Lumazine_synth"/>
    <property type="match status" value="1"/>
</dbReference>
<accession>A0A0W0X1A6</accession>
<feature type="binding site" evidence="7">
    <location>
        <position position="129"/>
    </location>
    <ligand>
        <name>(2S)-2-hydroxy-3-oxobutyl phosphate</name>
        <dbReference type="ChEBI" id="CHEBI:58830"/>
    </ligand>
</feature>
<dbReference type="Pfam" id="PF00885">
    <property type="entry name" value="DMRL_synthase"/>
    <property type="match status" value="1"/>
</dbReference>
<dbReference type="SUPFAM" id="SSF52121">
    <property type="entry name" value="Lumazine synthase"/>
    <property type="match status" value="1"/>
</dbReference>
<dbReference type="InterPro" id="IPR034964">
    <property type="entry name" value="LS"/>
</dbReference>
<dbReference type="GO" id="GO:0005829">
    <property type="term" value="C:cytosol"/>
    <property type="evidence" value="ECO:0007669"/>
    <property type="project" value="TreeGrafter"/>
</dbReference>
<dbReference type="GO" id="GO:0009349">
    <property type="term" value="C:riboflavin synthase complex"/>
    <property type="evidence" value="ECO:0007669"/>
    <property type="project" value="UniProtKB-UniRule"/>
</dbReference>
<feature type="binding site" evidence="7">
    <location>
        <begin position="87"/>
        <end position="88"/>
    </location>
    <ligand>
        <name>(2S)-2-hydroxy-3-oxobutyl phosphate</name>
        <dbReference type="ChEBI" id="CHEBI:58830"/>
    </ligand>
</feature>
<sequence length="157" mass="17324">MRYIKGILNEQGQSFPIAIVVSYFNQDITHELMQGAVKRLLERGFKKEDITVVEVPGAVEIPLVAQQLAKHKQGKVIIALGAVIRGETTHYDYVCQQVSHGCQQVALQQNIPVIFGVLTTENEAQAWDRLGGNHGHKGMDAADAAITMYSVLQQLVE</sequence>
<evidence type="ECO:0000256" key="6">
    <source>
        <dbReference type="ARBA" id="ARBA00048785"/>
    </source>
</evidence>
<dbReference type="GO" id="GO:0000906">
    <property type="term" value="F:6,7-dimethyl-8-ribityllumazine synthase activity"/>
    <property type="evidence" value="ECO:0007669"/>
    <property type="project" value="UniProtKB-UniRule"/>
</dbReference>